<gene>
    <name evidence="2" type="ORF">ENSA7_49340</name>
</gene>
<feature type="chain" id="PRO_5015716259" evidence="1">
    <location>
        <begin position="37"/>
        <end position="95"/>
    </location>
</feature>
<evidence type="ECO:0000256" key="1">
    <source>
        <dbReference type="SAM" id="SignalP"/>
    </source>
</evidence>
<dbReference type="EMBL" id="PVNL01000100">
    <property type="protein sequence ID" value="PRQ05001.1"/>
    <property type="molecule type" value="Genomic_DNA"/>
</dbReference>
<keyword evidence="1" id="KW-0732">Signal</keyword>
<sequence length="95" mass="10373">MTFSAPMTPHPLRHRVAFLFSAFFTTATLCSLPAQAVSCPGGEGLELVDPVLIVIDGPGDATEEQDRWSSIGQIYLDGPRVLHVDDQGFELEKEE</sequence>
<dbReference type="AlphaFoldDB" id="A0A2S9YIV6"/>
<comment type="caution">
    <text evidence="2">The sequence shown here is derived from an EMBL/GenBank/DDBJ whole genome shotgun (WGS) entry which is preliminary data.</text>
</comment>
<protein>
    <submittedName>
        <fullName evidence="2">Uncharacterized protein</fullName>
    </submittedName>
</protein>
<evidence type="ECO:0000313" key="3">
    <source>
        <dbReference type="Proteomes" id="UP000238823"/>
    </source>
</evidence>
<proteinExistence type="predicted"/>
<name>A0A2S9YIV6_9BACT</name>
<dbReference type="Proteomes" id="UP000238823">
    <property type="component" value="Unassembled WGS sequence"/>
</dbReference>
<organism evidence="2 3">
    <name type="scientific">Enhygromyxa salina</name>
    <dbReference type="NCBI Taxonomy" id="215803"/>
    <lineage>
        <taxon>Bacteria</taxon>
        <taxon>Pseudomonadati</taxon>
        <taxon>Myxococcota</taxon>
        <taxon>Polyangia</taxon>
        <taxon>Nannocystales</taxon>
        <taxon>Nannocystaceae</taxon>
        <taxon>Enhygromyxa</taxon>
    </lineage>
</organism>
<reference evidence="2 3" key="1">
    <citation type="submission" date="2018-03" db="EMBL/GenBank/DDBJ databases">
        <title>Draft Genome Sequences of the Obligatory Marine Myxobacteria Enhygromyxa salina SWB007.</title>
        <authorList>
            <person name="Poehlein A."/>
            <person name="Moghaddam J.A."/>
            <person name="Harms H."/>
            <person name="Alanjari M."/>
            <person name="Koenig G.M."/>
            <person name="Daniel R."/>
            <person name="Schaeberle T.F."/>
        </authorList>
    </citation>
    <scope>NUCLEOTIDE SEQUENCE [LARGE SCALE GENOMIC DNA]</scope>
    <source>
        <strain evidence="2 3">SWB007</strain>
    </source>
</reference>
<evidence type="ECO:0000313" key="2">
    <source>
        <dbReference type="EMBL" id="PRQ05001.1"/>
    </source>
</evidence>
<feature type="signal peptide" evidence="1">
    <location>
        <begin position="1"/>
        <end position="36"/>
    </location>
</feature>
<accession>A0A2S9YIV6</accession>